<dbReference type="Proteomes" id="UP001500840">
    <property type="component" value="Unassembled WGS sequence"/>
</dbReference>
<name>A0ABP8M729_9BACT</name>
<organism evidence="1 2">
    <name type="scientific">Novipirellula rosea</name>
    <dbReference type="NCBI Taxonomy" id="1031540"/>
    <lineage>
        <taxon>Bacteria</taxon>
        <taxon>Pseudomonadati</taxon>
        <taxon>Planctomycetota</taxon>
        <taxon>Planctomycetia</taxon>
        <taxon>Pirellulales</taxon>
        <taxon>Pirellulaceae</taxon>
        <taxon>Novipirellula</taxon>
    </lineage>
</organism>
<protein>
    <submittedName>
        <fullName evidence="1">Uncharacterized protein</fullName>
    </submittedName>
</protein>
<accession>A0ABP8M729</accession>
<sequence>MLAMLIAAACFASYRMGVNRGREIGPIVPTSISATAIYSRDYDISDIVKSEQDAKLVIAAIRESVDTDNWDVAGGYAELHYDPKSNVLAVSHVWPGHVELVRYLQSVREFARFGRTLDKTLSDASSNF</sequence>
<evidence type="ECO:0000313" key="1">
    <source>
        <dbReference type="EMBL" id="GAA4445671.1"/>
    </source>
</evidence>
<comment type="caution">
    <text evidence="1">The sequence shown here is derived from an EMBL/GenBank/DDBJ whole genome shotgun (WGS) entry which is preliminary data.</text>
</comment>
<dbReference type="EMBL" id="BAABGA010000008">
    <property type="protein sequence ID" value="GAA4445671.1"/>
    <property type="molecule type" value="Genomic_DNA"/>
</dbReference>
<gene>
    <name evidence="1" type="ORF">GCM10023156_05570</name>
</gene>
<evidence type="ECO:0000313" key="2">
    <source>
        <dbReference type="Proteomes" id="UP001500840"/>
    </source>
</evidence>
<reference evidence="2" key="1">
    <citation type="journal article" date="2019" name="Int. J. Syst. Evol. Microbiol.">
        <title>The Global Catalogue of Microorganisms (GCM) 10K type strain sequencing project: providing services to taxonomists for standard genome sequencing and annotation.</title>
        <authorList>
            <consortium name="The Broad Institute Genomics Platform"/>
            <consortium name="The Broad Institute Genome Sequencing Center for Infectious Disease"/>
            <person name="Wu L."/>
            <person name="Ma J."/>
        </authorList>
    </citation>
    <scope>NUCLEOTIDE SEQUENCE [LARGE SCALE GENOMIC DNA]</scope>
    <source>
        <strain evidence="2">JCM 17759</strain>
    </source>
</reference>
<keyword evidence="2" id="KW-1185">Reference proteome</keyword>
<proteinExistence type="predicted"/>